<feature type="non-terminal residue" evidence="2">
    <location>
        <position position="1"/>
    </location>
</feature>
<dbReference type="AlphaFoldDB" id="A0A195CR22"/>
<feature type="region of interest" description="Disordered" evidence="1">
    <location>
        <begin position="1"/>
        <end position="41"/>
    </location>
</feature>
<protein>
    <submittedName>
        <fullName evidence="2">Uncharacterized protein</fullName>
    </submittedName>
</protein>
<organism evidence="2 3">
    <name type="scientific">Cyphomyrmex costatus</name>
    <dbReference type="NCBI Taxonomy" id="456900"/>
    <lineage>
        <taxon>Eukaryota</taxon>
        <taxon>Metazoa</taxon>
        <taxon>Ecdysozoa</taxon>
        <taxon>Arthropoda</taxon>
        <taxon>Hexapoda</taxon>
        <taxon>Insecta</taxon>
        <taxon>Pterygota</taxon>
        <taxon>Neoptera</taxon>
        <taxon>Endopterygota</taxon>
        <taxon>Hymenoptera</taxon>
        <taxon>Apocrita</taxon>
        <taxon>Aculeata</taxon>
        <taxon>Formicoidea</taxon>
        <taxon>Formicidae</taxon>
        <taxon>Myrmicinae</taxon>
        <taxon>Cyphomyrmex</taxon>
    </lineage>
</organism>
<evidence type="ECO:0000313" key="2">
    <source>
        <dbReference type="EMBL" id="KYN03188.1"/>
    </source>
</evidence>
<evidence type="ECO:0000313" key="3">
    <source>
        <dbReference type="Proteomes" id="UP000078542"/>
    </source>
</evidence>
<keyword evidence="3" id="KW-1185">Reference proteome</keyword>
<accession>A0A195CR22</accession>
<evidence type="ECO:0000256" key="1">
    <source>
        <dbReference type="SAM" id="MobiDB-lite"/>
    </source>
</evidence>
<name>A0A195CR22_9HYME</name>
<dbReference type="EMBL" id="KQ977381">
    <property type="protein sequence ID" value="KYN03188.1"/>
    <property type="molecule type" value="Genomic_DNA"/>
</dbReference>
<sequence length="63" mass="7494">KPGMNVSTVFPEGYVENDRAQRHTASMPKEDEERSAQERHRRESTAISFYILYYNFAQRKKKN</sequence>
<feature type="compositionally biased region" description="Basic and acidic residues" evidence="1">
    <location>
        <begin position="28"/>
        <end position="41"/>
    </location>
</feature>
<dbReference type="Proteomes" id="UP000078542">
    <property type="component" value="Unassembled WGS sequence"/>
</dbReference>
<reference evidence="2 3" key="1">
    <citation type="submission" date="2016-03" db="EMBL/GenBank/DDBJ databases">
        <title>Cyphomyrmex costatus WGS genome.</title>
        <authorList>
            <person name="Nygaard S."/>
            <person name="Hu H."/>
            <person name="Boomsma J."/>
            <person name="Zhang G."/>
        </authorList>
    </citation>
    <scope>NUCLEOTIDE SEQUENCE [LARGE SCALE GENOMIC DNA]</scope>
    <source>
        <strain evidence="2">MS0001</strain>
        <tissue evidence="2">Whole body</tissue>
    </source>
</reference>
<gene>
    <name evidence="2" type="ORF">ALC62_06055</name>
</gene>
<proteinExistence type="predicted"/>